<feature type="compositionally biased region" description="Polar residues" evidence="1">
    <location>
        <begin position="61"/>
        <end position="70"/>
    </location>
</feature>
<organism evidence="2 3">
    <name type="scientific">Sphingobium yanoikuyae</name>
    <name type="common">Sphingomonas yanoikuyae</name>
    <dbReference type="NCBI Taxonomy" id="13690"/>
    <lineage>
        <taxon>Bacteria</taxon>
        <taxon>Pseudomonadati</taxon>
        <taxon>Pseudomonadota</taxon>
        <taxon>Alphaproteobacteria</taxon>
        <taxon>Sphingomonadales</taxon>
        <taxon>Sphingomonadaceae</taxon>
        <taxon>Sphingobium</taxon>
    </lineage>
</organism>
<evidence type="ECO:0000313" key="2">
    <source>
        <dbReference type="EMBL" id="AYO80117.1"/>
    </source>
</evidence>
<dbReference type="RefSeq" id="WP_122129976.1">
    <property type="nucleotide sequence ID" value="NZ_CP033230.1"/>
</dbReference>
<protein>
    <submittedName>
        <fullName evidence="2">Uncharacterized protein</fullName>
    </submittedName>
</protein>
<dbReference type="EMBL" id="CP033230">
    <property type="protein sequence ID" value="AYO80117.1"/>
    <property type="molecule type" value="Genomic_DNA"/>
</dbReference>
<dbReference type="AlphaFoldDB" id="A0A3G2UXI3"/>
<dbReference type="Proteomes" id="UP000280708">
    <property type="component" value="Chromosome"/>
</dbReference>
<feature type="region of interest" description="Disordered" evidence="1">
    <location>
        <begin position="61"/>
        <end position="80"/>
    </location>
</feature>
<name>A0A3G2UXI3_SPHYA</name>
<sequence>MTATKKTAYEAEKLAPATEVAASGAIIEPAIATGIDMSHPAVDASPRDRSTVDMNKIDFNVPSSLASQEEQVAEELDNEN</sequence>
<gene>
    <name evidence="2" type="ORF">EBF16_26560</name>
</gene>
<evidence type="ECO:0000313" key="3">
    <source>
        <dbReference type="Proteomes" id="UP000280708"/>
    </source>
</evidence>
<evidence type="ECO:0000256" key="1">
    <source>
        <dbReference type="SAM" id="MobiDB-lite"/>
    </source>
</evidence>
<accession>A0A3G2UXI3</accession>
<reference evidence="2 3" key="1">
    <citation type="submission" date="2018-10" db="EMBL/GenBank/DDBJ databases">
        <title>Characterization and genome analysis of a novel bacterium Sphingobium yanoikuyae SJTF8 capable of degrading PAHs.</title>
        <authorList>
            <person name="Yin C."/>
            <person name="Xiong W."/>
            <person name="Liang R."/>
        </authorList>
    </citation>
    <scope>NUCLEOTIDE SEQUENCE [LARGE SCALE GENOMIC DNA]</scope>
    <source>
        <strain evidence="2 3">SJTF8</strain>
    </source>
</reference>
<feature type="compositionally biased region" description="Acidic residues" evidence="1">
    <location>
        <begin position="71"/>
        <end position="80"/>
    </location>
</feature>
<proteinExistence type="predicted"/>